<evidence type="ECO:0000259" key="2">
    <source>
        <dbReference type="SMART" id="SM00998"/>
    </source>
</evidence>
<dbReference type="Gene3D" id="1.20.200.10">
    <property type="entry name" value="Fumarase/aspartase (Central domain)"/>
    <property type="match status" value="1"/>
</dbReference>
<protein>
    <submittedName>
        <fullName evidence="3">3-carboxy-cis,cis-muconate cycloisomerase</fullName>
        <ecNumber evidence="3">5.5.1.2</ecNumber>
    </submittedName>
</protein>
<dbReference type="RefSeq" id="WP_143947115.1">
    <property type="nucleotide sequence ID" value="NZ_BAABMB010000004.1"/>
</dbReference>
<feature type="domain" description="Adenylosuccinate lyase C-terminal" evidence="2">
    <location>
        <begin position="361"/>
        <end position="438"/>
    </location>
</feature>
<dbReference type="InterPro" id="IPR019468">
    <property type="entry name" value="AdenyloSucc_lyase_C"/>
</dbReference>
<gene>
    <name evidence="3" type="ORF">FOZ76_05400</name>
</gene>
<dbReference type="InterPro" id="IPR008948">
    <property type="entry name" value="L-Aspartase-like"/>
</dbReference>
<dbReference type="PRINTS" id="PR00149">
    <property type="entry name" value="FUMRATELYASE"/>
</dbReference>
<dbReference type="InterPro" id="IPR020557">
    <property type="entry name" value="Fumarate_lyase_CS"/>
</dbReference>
<dbReference type="PANTHER" id="PTHR43172:SF2">
    <property type="entry name" value="ADENYLOSUCCINATE LYASE C-TERMINAL DOMAIN-CONTAINING PROTEIN"/>
    <property type="match status" value="1"/>
</dbReference>
<dbReference type="InterPro" id="IPR000362">
    <property type="entry name" value="Fumarate_lyase_fam"/>
</dbReference>
<evidence type="ECO:0000256" key="1">
    <source>
        <dbReference type="ARBA" id="ARBA00034772"/>
    </source>
</evidence>
<comment type="caution">
    <text evidence="3">The sequence shown here is derived from an EMBL/GenBank/DDBJ whole genome shotgun (WGS) entry which is preliminary data.</text>
</comment>
<proteinExistence type="inferred from homology"/>
<reference evidence="3 4" key="1">
    <citation type="submission" date="2019-07" db="EMBL/GenBank/DDBJ databases">
        <title>Qingshengfaniella alkalisoli gen. nov., sp. nov., isolated from saline soil.</title>
        <authorList>
            <person name="Xu L."/>
            <person name="Huang X.-X."/>
            <person name="Sun J.-Q."/>
        </authorList>
    </citation>
    <scope>NUCLEOTIDE SEQUENCE [LARGE SCALE GENOMIC DNA]</scope>
    <source>
        <strain evidence="3 4">DSM 27279</strain>
    </source>
</reference>
<dbReference type="PROSITE" id="PS00163">
    <property type="entry name" value="FUMARATE_LYASES"/>
    <property type="match status" value="1"/>
</dbReference>
<dbReference type="PANTHER" id="PTHR43172">
    <property type="entry name" value="ADENYLOSUCCINATE LYASE"/>
    <property type="match status" value="1"/>
</dbReference>
<dbReference type="AlphaFoldDB" id="A0A556AXB9"/>
<dbReference type="EMBL" id="VLTJ01000008">
    <property type="protein sequence ID" value="TSH97590.1"/>
    <property type="molecule type" value="Genomic_DNA"/>
</dbReference>
<name>A0A556AXB9_9BURK</name>
<sequence>MDALNAACSTARMRALWSDDAILRAMLAFEAELALAQADCGVIPAQAAQAVAQACAGLRLDALALATDARRAGTLAIPLAKALKAAVNEHAPGLGHLAHHGSTSQDVADTALVLVCQRAARVLLAEVRALGEAWAGLVRAHAATPLLARTLLQPAAPVSFGWKAAGWLDALTRSARALQHAADEAATLQFGGANGTLLLHGEQGAAVSRRLAERLGLAAPAISWHGARDRLARLAAELAILCGMLGKFGRDVSLLMQAEVAEAFEPSGEGRGGSSAMPHKRNPVAAMHMLDAAYRAPALAQTLAGELPAEHERGLGSWPNALPTLDTLFNLAANALDAARETAEGLRVDAAAMQRNIDRMHGVVYSEPLGSVLGQALGASAASKLVAEASQAALEQQRHIRDILAEHPQAAAHGDAIARVFDTEHLLAGARPMCEAVLAAWAALAPGLPATHEA</sequence>
<dbReference type="SMART" id="SM00998">
    <property type="entry name" value="ADSL_C"/>
    <property type="match status" value="1"/>
</dbReference>
<dbReference type="SUPFAM" id="SSF48557">
    <property type="entry name" value="L-aspartase-like"/>
    <property type="match status" value="1"/>
</dbReference>
<dbReference type="Gene3D" id="1.10.275.10">
    <property type="entry name" value="Fumarase/aspartase (N-terminal domain)"/>
    <property type="match status" value="1"/>
</dbReference>
<evidence type="ECO:0000313" key="4">
    <source>
        <dbReference type="Proteomes" id="UP000318405"/>
    </source>
</evidence>
<dbReference type="GO" id="GO:0047472">
    <property type="term" value="F:3-carboxy-cis,cis-muconate cycloisomerase activity"/>
    <property type="evidence" value="ECO:0007669"/>
    <property type="project" value="UniProtKB-EC"/>
</dbReference>
<dbReference type="Gene3D" id="1.10.40.30">
    <property type="entry name" value="Fumarase/aspartase (C-terminal domain)"/>
    <property type="match status" value="1"/>
</dbReference>
<dbReference type="GO" id="GO:0016829">
    <property type="term" value="F:lyase activity"/>
    <property type="evidence" value="ECO:0007669"/>
    <property type="project" value="UniProtKB-ARBA"/>
</dbReference>
<dbReference type="InterPro" id="IPR022761">
    <property type="entry name" value="Fumarate_lyase_N"/>
</dbReference>
<dbReference type="Pfam" id="PF00206">
    <property type="entry name" value="Lyase_1"/>
    <property type="match status" value="1"/>
</dbReference>
<dbReference type="OrthoDB" id="9768878at2"/>
<dbReference type="Proteomes" id="UP000318405">
    <property type="component" value="Unassembled WGS sequence"/>
</dbReference>
<dbReference type="EC" id="5.5.1.2" evidence="3"/>
<keyword evidence="3" id="KW-0413">Isomerase</keyword>
<accession>A0A556AXB9</accession>
<organism evidence="3 4">
    <name type="scientific">Verticiella sediminum</name>
    <dbReference type="NCBI Taxonomy" id="1247510"/>
    <lineage>
        <taxon>Bacteria</taxon>
        <taxon>Pseudomonadati</taxon>
        <taxon>Pseudomonadota</taxon>
        <taxon>Betaproteobacteria</taxon>
        <taxon>Burkholderiales</taxon>
        <taxon>Alcaligenaceae</taxon>
        <taxon>Verticiella</taxon>
    </lineage>
</organism>
<keyword evidence="4" id="KW-1185">Reference proteome</keyword>
<evidence type="ECO:0000313" key="3">
    <source>
        <dbReference type="EMBL" id="TSH97590.1"/>
    </source>
</evidence>
<comment type="similarity">
    <text evidence="1">Belongs to the class-II fumarase/aspartase family.</text>
</comment>
<dbReference type="InterPro" id="IPR024083">
    <property type="entry name" value="Fumarase/histidase_N"/>
</dbReference>